<keyword evidence="1" id="KW-0547">Nucleotide-binding</keyword>
<dbReference type="EMBL" id="CP026118">
    <property type="protein sequence ID" value="QAS54224.1"/>
    <property type="molecule type" value="Genomic_DNA"/>
</dbReference>
<dbReference type="KEGG" id="hli:HLI_19405"/>
<feature type="domain" description="AAA+ ATPase" evidence="4">
    <location>
        <begin position="135"/>
        <end position="272"/>
    </location>
</feature>
<gene>
    <name evidence="5" type="primary">spoIIIAA</name>
    <name evidence="5" type="ORF">HLI_19405</name>
</gene>
<dbReference type="Gene3D" id="3.40.50.300">
    <property type="entry name" value="P-loop containing nucleotide triphosphate hydrolases"/>
    <property type="match status" value="1"/>
</dbReference>
<evidence type="ECO:0000313" key="5">
    <source>
        <dbReference type="EMBL" id="QAS54224.1"/>
    </source>
</evidence>
<dbReference type="InterPro" id="IPR003593">
    <property type="entry name" value="AAA+_ATPase"/>
</dbReference>
<sequence>MKEIIRLFPSPIQHLLKSEVCWKSVQEIRLRVDRPIEILDSSHHQKLKGTLMTPENLSFVLNQISQFSLYRFKDELKEGFITIEGGHRVGLAGKANTHHNEVDTLKHISFMNIRVAKATSGQVESLVPYLYKDGKWQSTLIIGPPHSGKTTVLRELSKYIGSPHRGYQAAKVAVVDERSEIAASMKGVPQLEVGERTDVMDACPKAEGMMMMIRSMSPDVLIVDEIGGETDALAVREATFTGVDVICSIHGNSLSGVRKRPSANRLIEEQIFERYLILERMTPAKRRGLTILDQSGQVLATWKGSDSGAMDRSRHHTDGHYVSRF</sequence>
<feature type="region of interest" description="Disordered" evidence="3">
    <location>
        <begin position="303"/>
        <end position="325"/>
    </location>
</feature>
<dbReference type="Pfam" id="PF19568">
    <property type="entry name" value="Spore_III_AA"/>
    <property type="match status" value="1"/>
</dbReference>
<evidence type="ECO:0000259" key="4">
    <source>
        <dbReference type="SMART" id="SM00382"/>
    </source>
</evidence>
<dbReference type="GO" id="GO:0005524">
    <property type="term" value="F:ATP binding"/>
    <property type="evidence" value="ECO:0007669"/>
    <property type="project" value="UniProtKB-KW"/>
</dbReference>
<dbReference type="PANTHER" id="PTHR20953">
    <property type="entry name" value="KINASE-RELATED"/>
    <property type="match status" value="1"/>
</dbReference>
<dbReference type="SUPFAM" id="SSF52540">
    <property type="entry name" value="P-loop containing nucleoside triphosphate hydrolases"/>
    <property type="match status" value="1"/>
</dbReference>
<dbReference type="InterPro" id="IPR014217">
    <property type="entry name" value="Spore_III_AA"/>
</dbReference>
<dbReference type="AlphaFoldDB" id="A0A410MHM1"/>
<evidence type="ECO:0000256" key="3">
    <source>
        <dbReference type="SAM" id="MobiDB-lite"/>
    </source>
</evidence>
<dbReference type="PANTHER" id="PTHR20953:SF3">
    <property type="entry name" value="P-LOOP CONTAINING NUCLEOSIDE TRIPHOSPHATE HYDROLASES SUPERFAMILY PROTEIN"/>
    <property type="match status" value="1"/>
</dbReference>
<evidence type="ECO:0000313" key="6">
    <source>
        <dbReference type="Proteomes" id="UP000287756"/>
    </source>
</evidence>
<dbReference type="InterPro" id="IPR027417">
    <property type="entry name" value="P-loop_NTPase"/>
</dbReference>
<accession>A0A410MHM1</accession>
<organism evidence="5 6">
    <name type="scientific">Halobacillus litoralis</name>
    <dbReference type="NCBI Taxonomy" id="45668"/>
    <lineage>
        <taxon>Bacteria</taxon>
        <taxon>Bacillati</taxon>
        <taxon>Bacillota</taxon>
        <taxon>Bacilli</taxon>
        <taxon>Bacillales</taxon>
        <taxon>Bacillaceae</taxon>
        <taxon>Halobacillus</taxon>
    </lineage>
</organism>
<dbReference type="OrthoDB" id="9768243at2"/>
<protein>
    <submittedName>
        <fullName evidence="5">Stage III sporulation protein AA</fullName>
    </submittedName>
</protein>
<dbReference type="RefSeq" id="WP_128526490.1">
    <property type="nucleotide sequence ID" value="NZ_CP026118.1"/>
</dbReference>
<evidence type="ECO:0000256" key="1">
    <source>
        <dbReference type="ARBA" id="ARBA00022741"/>
    </source>
</evidence>
<keyword evidence="2" id="KW-0067">ATP-binding</keyword>
<dbReference type="InterPro" id="IPR045735">
    <property type="entry name" value="Spore_III_AA_AAA+_ATPase"/>
</dbReference>
<dbReference type="NCBIfam" id="TIGR02858">
    <property type="entry name" value="spore_III_AA"/>
    <property type="match status" value="1"/>
</dbReference>
<dbReference type="SMART" id="SM00382">
    <property type="entry name" value="AAA"/>
    <property type="match status" value="1"/>
</dbReference>
<name>A0A410MHM1_9BACI</name>
<feature type="compositionally biased region" description="Basic and acidic residues" evidence="3">
    <location>
        <begin position="309"/>
        <end position="325"/>
    </location>
</feature>
<reference evidence="5 6" key="1">
    <citation type="submission" date="2018-01" db="EMBL/GenBank/DDBJ databases">
        <title>The whole genome sequencing and assembly of Halobacillus litoralis ERB031 strain.</title>
        <authorList>
            <person name="Lee S.-J."/>
            <person name="Park M.-K."/>
            <person name="Kim J.-Y."/>
            <person name="Lee Y.-J."/>
            <person name="Yi H."/>
            <person name="Bahn Y.-S."/>
            <person name="Kim J.F."/>
            <person name="Lee D.-W."/>
        </authorList>
    </citation>
    <scope>NUCLEOTIDE SEQUENCE [LARGE SCALE GENOMIC DNA]</scope>
    <source>
        <strain evidence="5 6">ERB 031</strain>
    </source>
</reference>
<evidence type="ECO:0000256" key="2">
    <source>
        <dbReference type="ARBA" id="ARBA00022840"/>
    </source>
</evidence>
<dbReference type="Proteomes" id="UP000287756">
    <property type="component" value="Chromosome"/>
</dbReference>
<proteinExistence type="predicted"/>